<proteinExistence type="predicted"/>
<evidence type="ECO:0000313" key="1">
    <source>
        <dbReference type="EMBL" id="MBX71837.1"/>
    </source>
</evidence>
<reference evidence="1" key="1">
    <citation type="submission" date="2018-02" db="EMBL/GenBank/DDBJ databases">
        <title>Rhizophora mucronata_Transcriptome.</title>
        <authorList>
            <person name="Meera S.P."/>
            <person name="Sreeshan A."/>
            <person name="Augustine A."/>
        </authorList>
    </citation>
    <scope>NUCLEOTIDE SEQUENCE</scope>
    <source>
        <tissue evidence="1">Leaf</tissue>
    </source>
</reference>
<sequence length="15" mass="1806">MHSNSLEIHSYLVLY</sequence>
<protein>
    <submittedName>
        <fullName evidence="1">Uncharacterized protein</fullName>
    </submittedName>
</protein>
<organism evidence="1">
    <name type="scientific">Rhizophora mucronata</name>
    <name type="common">Asiatic mangrove</name>
    <dbReference type="NCBI Taxonomy" id="61149"/>
    <lineage>
        <taxon>Eukaryota</taxon>
        <taxon>Viridiplantae</taxon>
        <taxon>Streptophyta</taxon>
        <taxon>Embryophyta</taxon>
        <taxon>Tracheophyta</taxon>
        <taxon>Spermatophyta</taxon>
        <taxon>Magnoliopsida</taxon>
        <taxon>eudicotyledons</taxon>
        <taxon>Gunneridae</taxon>
        <taxon>Pentapetalae</taxon>
        <taxon>rosids</taxon>
        <taxon>fabids</taxon>
        <taxon>Malpighiales</taxon>
        <taxon>Rhizophoraceae</taxon>
        <taxon>Rhizophora</taxon>
    </lineage>
</organism>
<accession>A0A2P2QY08</accession>
<dbReference type="EMBL" id="GGEC01091353">
    <property type="protein sequence ID" value="MBX71837.1"/>
    <property type="molecule type" value="Transcribed_RNA"/>
</dbReference>
<name>A0A2P2QY08_RHIMU</name>